<evidence type="ECO:0000256" key="2">
    <source>
        <dbReference type="ARBA" id="ARBA00022692"/>
    </source>
</evidence>
<dbReference type="PANTHER" id="PTHR37422:SF13">
    <property type="entry name" value="LIPOPOLYSACCHARIDE BIOSYNTHESIS PROTEIN PA4999-RELATED"/>
    <property type="match status" value="1"/>
</dbReference>
<gene>
    <name evidence="7" type="ORF">A3D77_04640</name>
</gene>
<evidence type="ECO:0000256" key="4">
    <source>
        <dbReference type="ARBA" id="ARBA00023136"/>
    </source>
</evidence>
<feature type="transmembrane region" description="Helical" evidence="5">
    <location>
        <begin position="57"/>
        <end position="76"/>
    </location>
</feature>
<name>A0A1F5ZKH9_9BACT</name>
<keyword evidence="3 5" id="KW-1133">Transmembrane helix</keyword>
<sequence length="381" mass="43647">MLLLFLLFLGIIAGVAGSISIIDTVRISCLDIVVFISFLYSLFNFRKIIPILKRDSISDSFLLFLLIALISLILTPLTLTPIQFFISFLYIVRIVLYFSVYPTLKLLINEDRIKKNDIHKTIVRSGLVLCVIGWIGYFLYPDLRNLSYLGWDPHYKRIFSTFLDPNFLGIYLVICLAVLLNEWKLKSIFSILLLIATIFFTYSRSSLAALMLLGILCVWRTGKRILFIPIISLFIVGLFFLPRPGGEGVRLERLFTISQRLDHARLGLSIFFSHPILGVGFDTVRYAKAGMENSQMWLISHAGAGLDITFLFILATSGIIGFTFFIRFLYFIFLKAPGKIKIILLLVLFHSSFENSFFYPFVFLALWMEFASIYSKKTEVC</sequence>
<keyword evidence="2 5" id="KW-0812">Transmembrane</keyword>
<dbReference type="AlphaFoldDB" id="A0A1F5ZKH9"/>
<feature type="domain" description="O-antigen ligase-related" evidence="6">
    <location>
        <begin position="190"/>
        <end position="326"/>
    </location>
</feature>
<feature type="transmembrane region" description="Helical" evidence="5">
    <location>
        <begin position="342"/>
        <end position="368"/>
    </location>
</feature>
<protein>
    <recommendedName>
        <fullName evidence="6">O-antigen ligase-related domain-containing protein</fullName>
    </recommendedName>
</protein>
<keyword evidence="4 5" id="KW-0472">Membrane</keyword>
<accession>A0A1F5ZKH9</accession>
<evidence type="ECO:0000259" key="6">
    <source>
        <dbReference type="Pfam" id="PF04932"/>
    </source>
</evidence>
<feature type="transmembrane region" description="Helical" evidence="5">
    <location>
        <begin position="192"/>
        <end position="219"/>
    </location>
</feature>
<feature type="transmembrane region" description="Helical" evidence="5">
    <location>
        <begin position="160"/>
        <end position="180"/>
    </location>
</feature>
<proteinExistence type="predicted"/>
<comment type="caution">
    <text evidence="7">The sequence shown here is derived from an EMBL/GenBank/DDBJ whole genome shotgun (WGS) entry which is preliminary data.</text>
</comment>
<evidence type="ECO:0000256" key="5">
    <source>
        <dbReference type="SAM" id="Phobius"/>
    </source>
</evidence>
<evidence type="ECO:0000256" key="1">
    <source>
        <dbReference type="ARBA" id="ARBA00004141"/>
    </source>
</evidence>
<comment type="subcellular location">
    <subcellularLocation>
        <location evidence="1">Membrane</location>
        <topology evidence="1">Multi-pass membrane protein</topology>
    </subcellularLocation>
</comment>
<feature type="transmembrane region" description="Helical" evidence="5">
    <location>
        <begin position="122"/>
        <end position="140"/>
    </location>
</feature>
<dbReference type="InterPro" id="IPR051533">
    <property type="entry name" value="WaaL-like"/>
</dbReference>
<feature type="transmembrane region" description="Helical" evidence="5">
    <location>
        <begin position="27"/>
        <end position="45"/>
    </location>
</feature>
<dbReference type="InterPro" id="IPR007016">
    <property type="entry name" value="O-antigen_ligase-rel_domated"/>
</dbReference>
<evidence type="ECO:0000313" key="8">
    <source>
        <dbReference type="Proteomes" id="UP000176923"/>
    </source>
</evidence>
<organism evidence="7 8">
    <name type="scientific">Candidatus Gottesmanbacteria bacterium RIFCSPHIGHO2_02_FULL_39_11</name>
    <dbReference type="NCBI Taxonomy" id="1798382"/>
    <lineage>
        <taxon>Bacteria</taxon>
        <taxon>Candidatus Gottesmaniibacteriota</taxon>
    </lineage>
</organism>
<dbReference type="Proteomes" id="UP000176923">
    <property type="component" value="Unassembled WGS sequence"/>
</dbReference>
<evidence type="ECO:0000313" key="7">
    <source>
        <dbReference type="EMBL" id="OGG12597.1"/>
    </source>
</evidence>
<feature type="transmembrane region" description="Helical" evidence="5">
    <location>
        <begin position="225"/>
        <end position="245"/>
    </location>
</feature>
<dbReference type="Pfam" id="PF04932">
    <property type="entry name" value="Wzy_C"/>
    <property type="match status" value="1"/>
</dbReference>
<dbReference type="PANTHER" id="PTHR37422">
    <property type="entry name" value="TEICHURONIC ACID BIOSYNTHESIS PROTEIN TUAE"/>
    <property type="match status" value="1"/>
</dbReference>
<dbReference type="STRING" id="1798382.A3D77_04640"/>
<dbReference type="GO" id="GO:0016020">
    <property type="term" value="C:membrane"/>
    <property type="evidence" value="ECO:0007669"/>
    <property type="project" value="UniProtKB-SubCell"/>
</dbReference>
<feature type="transmembrane region" description="Helical" evidence="5">
    <location>
        <begin position="82"/>
        <end position="101"/>
    </location>
</feature>
<dbReference type="EMBL" id="MFJL01000044">
    <property type="protein sequence ID" value="OGG12597.1"/>
    <property type="molecule type" value="Genomic_DNA"/>
</dbReference>
<reference evidence="7 8" key="1">
    <citation type="journal article" date="2016" name="Nat. Commun.">
        <title>Thousands of microbial genomes shed light on interconnected biogeochemical processes in an aquifer system.</title>
        <authorList>
            <person name="Anantharaman K."/>
            <person name="Brown C.T."/>
            <person name="Hug L.A."/>
            <person name="Sharon I."/>
            <person name="Castelle C.J."/>
            <person name="Probst A.J."/>
            <person name="Thomas B.C."/>
            <person name="Singh A."/>
            <person name="Wilkins M.J."/>
            <person name="Karaoz U."/>
            <person name="Brodie E.L."/>
            <person name="Williams K.H."/>
            <person name="Hubbard S.S."/>
            <person name="Banfield J.F."/>
        </authorList>
    </citation>
    <scope>NUCLEOTIDE SEQUENCE [LARGE SCALE GENOMIC DNA]</scope>
</reference>
<evidence type="ECO:0000256" key="3">
    <source>
        <dbReference type="ARBA" id="ARBA00022989"/>
    </source>
</evidence>
<feature type="transmembrane region" description="Helical" evidence="5">
    <location>
        <begin position="266"/>
        <end position="288"/>
    </location>
</feature>
<feature type="transmembrane region" description="Helical" evidence="5">
    <location>
        <begin position="308"/>
        <end position="330"/>
    </location>
</feature>